<feature type="transmembrane region" description="Helical" evidence="5">
    <location>
        <begin position="517"/>
        <end position="541"/>
    </location>
</feature>
<accession>A0ABV8ULL5</accession>
<dbReference type="InterPro" id="IPR000515">
    <property type="entry name" value="MetI-like"/>
</dbReference>
<comment type="subcellular location">
    <subcellularLocation>
        <location evidence="1 5">Cell membrane</location>
        <topology evidence="1 5">Multi-pass membrane protein</topology>
    </subcellularLocation>
</comment>
<dbReference type="Pfam" id="PF00528">
    <property type="entry name" value="BPD_transp_1"/>
    <property type="match status" value="2"/>
</dbReference>
<proteinExistence type="inferred from homology"/>
<keyword evidence="8" id="KW-1185">Reference proteome</keyword>
<comment type="caution">
    <text evidence="7">The sequence shown here is derived from an EMBL/GenBank/DDBJ whole genome shotgun (WGS) entry which is preliminary data.</text>
</comment>
<dbReference type="PROSITE" id="PS50928">
    <property type="entry name" value="ABC_TM1"/>
    <property type="match status" value="2"/>
</dbReference>
<protein>
    <submittedName>
        <fullName evidence="7">ABC transporter permease subunit</fullName>
    </submittedName>
</protein>
<evidence type="ECO:0000256" key="4">
    <source>
        <dbReference type="ARBA" id="ARBA00023136"/>
    </source>
</evidence>
<feature type="transmembrane region" description="Helical" evidence="5">
    <location>
        <begin position="298"/>
        <end position="321"/>
    </location>
</feature>
<gene>
    <name evidence="7" type="ORF">ACFOW6_11565</name>
</gene>
<evidence type="ECO:0000313" key="7">
    <source>
        <dbReference type="EMBL" id="MFC4352176.1"/>
    </source>
</evidence>
<evidence type="ECO:0000256" key="5">
    <source>
        <dbReference type="RuleBase" id="RU363032"/>
    </source>
</evidence>
<dbReference type="Gene3D" id="1.10.3720.10">
    <property type="entry name" value="MetI-like"/>
    <property type="match status" value="2"/>
</dbReference>
<feature type="transmembrane region" description="Helical" evidence="5">
    <location>
        <begin position="486"/>
        <end position="505"/>
    </location>
</feature>
<feature type="domain" description="ABC transmembrane type-1" evidence="6">
    <location>
        <begin position="64"/>
        <end position="262"/>
    </location>
</feature>
<feature type="transmembrane region" description="Helical" evidence="5">
    <location>
        <begin position="142"/>
        <end position="161"/>
    </location>
</feature>
<dbReference type="RefSeq" id="WP_382422523.1">
    <property type="nucleotide sequence ID" value="NZ_JBHSCW010000006.1"/>
</dbReference>
<keyword evidence="4 5" id="KW-0472">Membrane</keyword>
<dbReference type="PANTHER" id="PTHR43496:SF1">
    <property type="entry name" value="POLYGALACTURONAN_RHAMNOGALACTURONAN TRANSPORT SYSTEM PERMEASE PROTEIN YTEP"/>
    <property type="match status" value="1"/>
</dbReference>
<dbReference type="SUPFAM" id="SSF161098">
    <property type="entry name" value="MetI-like"/>
    <property type="match status" value="2"/>
</dbReference>
<feature type="transmembrane region" description="Helical" evidence="5">
    <location>
        <begin position="377"/>
        <end position="398"/>
    </location>
</feature>
<evidence type="ECO:0000256" key="3">
    <source>
        <dbReference type="ARBA" id="ARBA00022989"/>
    </source>
</evidence>
<feature type="transmembrane region" description="Helical" evidence="5">
    <location>
        <begin position="241"/>
        <end position="261"/>
    </location>
</feature>
<feature type="transmembrane region" description="Helical" evidence="5">
    <location>
        <begin position="462"/>
        <end position="480"/>
    </location>
</feature>
<feature type="transmembrane region" description="Helical" evidence="5">
    <location>
        <begin position="341"/>
        <end position="365"/>
    </location>
</feature>
<evidence type="ECO:0000256" key="1">
    <source>
        <dbReference type="ARBA" id="ARBA00004651"/>
    </source>
</evidence>
<comment type="similarity">
    <text evidence="5">Belongs to the binding-protein-dependent transport system permease family.</text>
</comment>
<feature type="transmembrane region" description="Helical" evidence="5">
    <location>
        <begin position="197"/>
        <end position="221"/>
    </location>
</feature>
<evidence type="ECO:0000259" key="6">
    <source>
        <dbReference type="PROSITE" id="PS50928"/>
    </source>
</evidence>
<evidence type="ECO:0000256" key="2">
    <source>
        <dbReference type="ARBA" id="ARBA00022692"/>
    </source>
</evidence>
<dbReference type="CDD" id="cd06261">
    <property type="entry name" value="TM_PBP2"/>
    <property type="match status" value="2"/>
</dbReference>
<name>A0ABV8ULL5_9PROT</name>
<organism evidence="7 8">
    <name type="scientific">Fodinicurvata halophila</name>
    <dbReference type="NCBI Taxonomy" id="1419723"/>
    <lineage>
        <taxon>Bacteria</taxon>
        <taxon>Pseudomonadati</taxon>
        <taxon>Pseudomonadota</taxon>
        <taxon>Alphaproteobacteria</taxon>
        <taxon>Rhodospirillales</taxon>
        <taxon>Rhodovibrionaceae</taxon>
        <taxon>Fodinicurvata</taxon>
    </lineage>
</organism>
<feature type="transmembrane region" description="Helical" evidence="5">
    <location>
        <begin position="67"/>
        <end position="87"/>
    </location>
</feature>
<dbReference type="EMBL" id="JBHSCW010000006">
    <property type="protein sequence ID" value="MFC4352176.1"/>
    <property type="molecule type" value="Genomic_DNA"/>
</dbReference>
<feature type="domain" description="ABC transmembrane type-1" evidence="6">
    <location>
        <begin position="341"/>
        <end position="540"/>
    </location>
</feature>
<feature type="transmembrane region" description="Helical" evidence="5">
    <location>
        <begin position="12"/>
        <end position="32"/>
    </location>
</feature>
<keyword evidence="3 5" id="KW-1133">Transmembrane helix</keyword>
<evidence type="ECO:0000313" key="8">
    <source>
        <dbReference type="Proteomes" id="UP001595799"/>
    </source>
</evidence>
<keyword evidence="5" id="KW-0813">Transport</keyword>
<feature type="transmembrane region" description="Helical" evidence="5">
    <location>
        <begin position="404"/>
        <end position="423"/>
    </location>
</feature>
<reference evidence="8" key="1">
    <citation type="journal article" date="2019" name="Int. J. Syst. Evol. Microbiol.">
        <title>The Global Catalogue of Microorganisms (GCM) 10K type strain sequencing project: providing services to taxonomists for standard genome sequencing and annotation.</title>
        <authorList>
            <consortium name="The Broad Institute Genomics Platform"/>
            <consortium name="The Broad Institute Genome Sequencing Center for Infectious Disease"/>
            <person name="Wu L."/>
            <person name="Ma J."/>
        </authorList>
    </citation>
    <scope>NUCLEOTIDE SEQUENCE [LARGE SCALE GENOMIC DNA]</scope>
    <source>
        <strain evidence="8">CECT 8472</strain>
    </source>
</reference>
<dbReference type="PANTHER" id="PTHR43496">
    <property type="entry name" value="PROTEIN LPLB"/>
    <property type="match status" value="1"/>
</dbReference>
<dbReference type="Proteomes" id="UP001595799">
    <property type="component" value="Unassembled WGS sequence"/>
</dbReference>
<dbReference type="InterPro" id="IPR035906">
    <property type="entry name" value="MetI-like_sf"/>
</dbReference>
<keyword evidence="2 5" id="KW-0812">Transmembrane</keyword>
<feature type="transmembrane region" description="Helical" evidence="5">
    <location>
        <begin position="99"/>
        <end position="122"/>
    </location>
</feature>
<sequence>MRGSVFQAKLLHAVSFIVPMLGLALFFLYPLVLVVHRSFEQGDGSLGLGNYASVIAMSHIPGVVANSLVMSSITTAVCILLGFAIAYMLQRTTIIGQAIITLALLLPLLAPSLVQALGLLFLFGRNGLVNQATGWDMQIYGLWGLVIANSMYALPQAVMIIQASLRHSDVRYYDAAMVMGASNWRRFVDITLPNAKFGLLSAAFVVFTVTITDFGNAAVIGGDYRVLATEIYSQVVGQMNFNMGAVIGIFLLIPTGVAFYIEKVASQRQFGGGSESAIPVRRNFLATRDIPLGFVSHFTGFFLIAVVATVVYASFVQLWPYRMSFTLDNYNITTQGGYTPLWTSLLVSTQAAVIGVVLLFALVLAQRGLPRAAAKAVYLLAIVPVGVPGLVLGLSYVLSFNVGGTVMGALYGSALLIAFCNFYHYHSQGFLTMVAGIRTVPKSLEESVTCLGGSPFQGLRDAILPIMLPTLVAVFFFLFMRSMVTLSAVIFLITPSLSVGAVSVLRLDQAGFTTQAAAFSVCIMLLVLFAMAAMKLTLIWLESRGRNTVARADAT</sequence>